<dbReference type="Gene3D" id="3.30.1240.10">
    <property type="match status" value="1"/>
</dbReference>
<dbReference type="SFLD" id="SFLDG01140">
    <property type="entry name" value="C2.B:_Phosphomannomutase_and_P"/>
    <property type="match status" value="1"/>
</dbReference>
<dbReference type="SUPFAM" id="SSF56784">
    <property type="entry name" value="HAD-like"/>
    <property type="match status" value="1"/>
</dbReference>
<dbReference type="GO" id="GO:0016791">
    <property type="term" value="F:phosphatase activity"/>
    <property type="evidence" value="ECO:0007669"/>
    <property type="project" value="UniProtKB-ARBA"/>
</dbReference>
<dbReference type="Proteomes" id="UP000474104">
    <property type="component" value="Unassembled WGS sequence"/>
</dbReference>
<dbReference type="InterPro" id="IPR000150">
    <property type="entry name" value="Cof"/>
</dbReference>
<evidence type="ECO:0000313" key="2">
    <source>
        <dbReference type="Proteomes" id="UP000474104"/>
    </source>
</evidence>
<dbReference type="EMBL" id="VIRB01000149">
    <property type="protein sequence ID" value="NDO71927.1"/>
    <property type="molecule type" value="Genomic_DNA"/>
</dbReference>
<reference evidence="1 2" key="1">
    <citation type="submission" date="2019-07" db="EMBL/GenBank/DDBJ databases">
        <title>Draft genome sequences of 15 bacterial species constituting the stable defined intestinal microbiota of the GM15 gnotobiotic mouse model.</title>
        <authorList>
            <person name="Elie C."/>
            <person name="Mathieu A."/>
            <person name="Saliou A."/>
            <person name="Darnaud M."/>
            <person name="Leulier F."/>
            <person name="Tamellini A."/>
        </authorList>
    </citation>
    <scope>NUCLEOTIDE SEQUENCE [LARGE SCALE GENOMIC DNA]</scope>
    <source>
        <strain evidence="2">ASF 502</strain>
    </source>
</reference>
<dbReference type="Gene3D" id="3.40.50.1000">
    <property type="entry name" value="HAD superfamily/HAD-like"/>
    <property type="match status" value="1"/>
</dbReference>
<proteinExistence type="predicted"/>
<dbReference type="InterPro" id="IPR006379">
    <property type="entry name" value="HAD-SF_hydro_IIB"/>
</dbReference>
<keyword evidence="1" id="KW-0378">Hydrolase</keyword>
<dbReference type="InterPro" id="IPR036412">
    <property type="entry name" value="HAD-like_sf"/>
</dbReference>
<gene>
    <name evidence="1" type="ORF">FMM80_26090</name>
</gene>
<dbReference type="InterPro" id="IPR023214">
    <property type="entry name" value="HAD_sf"/>
</dbReference>
<name>A0A9X5CCE3_9FIRM</name>
<evidence type="ECO:0000313" key="1">
    <source>
        <dbReference type="EMBL" id="NDO71927.1"/>
    </source>
</evidence>
<dbReference type="PANTHER" id="PTHR10000">
    <property type="entry name" value="PHOSPHOSERINE PHOSPHATASE"/>
    <property type="match status" value="1"/>
</dbReference>
<accession>A0A9X5CCE3</accession>
<dbReference type="SFLD" id="SFLDS00003">
    <property type="entry name" value="Haloacid_Dehalogenase"/>
    <property type="match status" value="1"/>
</dbReference>
<organism evidence="1 2">
    <name type="scientific">Schaedlerella arabinosiphila</name>
    <dbReference type="NCBI Taxonomy" id="2044587"/>
    <lineage>
        <taxon>Bacteria</taxon>
        <taxon>Bacillati</taxon>
        <taxon>Bacillota</taxon>
        <taxon>Clostridia</taxon>
        <taxon>Lachnospirales</taxon>
        <taxon>Lachnospiraceae</taxon>
        <taxon>Schaedlerella</taxon>
    </lineage>
</organism>
<dbReference type="GO" id="GO:0000287">
    <property type="term" value="F:magnesium ion binding"/>
    <property type="evidence" value="ECO:0007669"/>
    <property type="project" value="TreeGrafter"/>
</dbReference>
<comment type="caution">
    <text evidence="1">The sequence shown here is derived from an EMBL/GenBank/DDBJ whole genome shotgun (WGS) entry which is preliminary data.</text>
</comment>
<dbReference type="AlphaFoldDB" id="A0A9X5CCE3"/>
<dbReference type="GO" id="GO:0005829">
    <property type="term" value="C:cytosol"/>
    <property type="evidence" value="ECO:0007669"/>
    <property type="project" value="TreeGrafter"/>
</dbReference>
<dbReference type="PANTHER" id="PTHR10000:SF8">
    <property type="entry name" value="HAD SUPERFAMILY HYDROLASE-LIKE, TYPE 3"/>
    <property type="match status" value="1"/>
</dbReference>
<dbReference type="NCBIfam" id="TIGR00099">
    <property type="entry name" value="Cof-subfamily"/>
    <property type="match status" value="1"/>
</dbReference>
<protein>
    <submittedName>
        <fullName evidence="1">Cof-type HAD-IIB family hydrolase</fullName>
    </submittedName>
</protein>
<dbReference type="OrthoDB" id="9810101at2"/>
<dbReference type="RefSeq" id="WP_044991025.1">
    <property type="nucleotide sequence ID" value="NZ_VIRB01000149.1"/>
</dbReference>
<dbReference type="Pfam" id="PF08282">
    <property type="entry name" value="Hydrolase_3"/>
    <property type="match status" value="1"/>
</dbReference>
<sequence length="265" mass="29336">MGKRIRMVVTDLDDTLLSREKEISEAAVEVIEGLAQKGVRFTFITGRPPYAVERFAQRVHITAPIVACNGAMLVNPENGEISAEKSLDISLWKDILEKAREQGHTILVLSGETEYALSETDWTRKRREAGREVPVAELEMLLSRDNIYKMNIMEEKGAEPFELLIPQIRGLEEQYSVSLYGTSGCEIVAKDVDKEAGMRALCEICGIQPEEVLAVGDNENDLRMILAAGIGAAVGNAVDRVKEAADYICEKTYTDGVIEAVLRFV</sequence>
<dbReference type="NCBIfam" id="TIGR01484">
    <property type="entry name" value="HAD-SF-IIB"/>
    <property type="match status" value="1"/>
</dbReference>